<dbReference type="InterPro" id="IPR036890">
    <property type="entry name" value="HATPase_C_sf"/>
</dbReference>
<dbReference type="InterPro" id="IPR011495">
    <property type="entry name" value="Sig_transdc_His_kin_sub2_dim/P"/>
</dbReference>
<keyword evidence="7" id="KW-1185">Reference proteome</keyword>
<evidence type="ECO:0000256" key="1">
    <source>
        <dbReference type="SAM" id="Phobius"/>
    </source>
</evidence>
<dbReference type="EMBL" id="JAPVER010000018">
    <property type="protein sequence ID" value="MCZ3364484.1"/>
    <property type="molecule type" value="Genomic_DNA"/>
</dbReference>
<feature type="domain" description="PAS" evidence="3">
    <location>
        <begin position="350"/>
        <end position="421"/>
    </location>
</feature>
<sequence>MNFAINKNKFTLFRWMSIFFAASLIITAIILINENIDPSNNTFGNLAFFILNLIVITTLFCVAKKSFKYGRRAFISWTLIALSQLVTILGNVLWTIMYAELNKSPFPSIADILYLSYYPLLILGILFLPVARIQETKKYQILLDTGIMILTAGLVFWAVLIPIVESHNSDVFSMLIYLSYLLMDIFILFILLYLLFDWFGQVKKAPLSLLALSVAVLVITNTIYICQFLYVVYIPGNFLDLGWLSSYFLTALAGISYITDNSQSSFKSSKYKTPFLKVSRSSYLPVLWLVFIYILLYWIYTQLTDDNLNILVWGAAIILTMMFVRQILDLKESNQARKLLQTNQEILEKRERHLSLITDNMMDLITRINAKGEYKYVSSSSQKILGYTPENILGKNVLEMIHPDDLERVKSSTMESIYAHSSSEIEYRHRTSTGDYIWIETTSNLLFDDENNFKGFVCGSRNINDRKHAEKQIKNSLEEKEVLLKEIHHRVKNNMQIISSLLSLQSRYIKDENYLAVFKEGQNRVKSMAMIHEGLYKSDNLARINFEEYVHNLISWLFSSYGIDKNIIKTKINLDNILLDIDTAIPLGLILNELISNSLKHAFPHHSLNSKNVSVIKPAVEINNPSNMRFTSSEKIKDKINILLSQNEDMLKLIVMDNGIGFPENINFKNTESLGLQLVNTLVNQLNGEIKLEKENGTKFTLNLKK</sequence>
<feature type="transmembrane region" description="Helical" evidence="1">
    <location>
        <begin position="175"/>
        <end position="196"/>
    </location>
</feature>
<evidence type="ECO:0000313" key="6">
    <source>
        <dbReference type="EMBL" id="MCZ3372236.1"/>
    </source>
</evidence>
<dbReference type="Pfam" id="PF07568">
    <property type="entry name" value="HisKA_2"/>
    <property type="match status" value="1"/>
</dbReference>
<dbReference type="SUPFAM" id="SSF55785">
    <property type="entry name" value="PYP-like sensor domain (PAS domain)"/>
    <property type="match status" value="1"/>
</dbReference>
<gene>
    <name evidence="6" type="ORF">O3H35_06285</name>
    <name evidence="5" type="ORF">O3H54_01180</name>
</gene>
<protein>
    <submittedName>
        <fullName evidence="6">PAS domain S-box protein</fullName>
    </submittedName>
</protein>
<dbReference type="InterPro" id="IPR000014">
    <property type="entry name" value="PAS"/>
</dbReference>
<dbReference type="Proteomes" id="UP001068021">
    <property type="component" value="Unassembled WGS sequence"/>
</dbReference>
<feature type="transmembrane region" description="Helical" evidence="1">
    <location>
        <begin position="241"/>
        <end position="260"/>
    </location>
</feature>
<dbReference type="Gene3D" id="3.30.565.10">
    <property type="entry name" value="Histidine kinase-like ATPase, C-terminal domain"/>
    <property type="match status" value="1"/>
</dbReference>
<dbReference type="PANTHER" id="PTHR43065:SF23">
    <property type="entry name" value="SENSOR HISTIDINE KINASE PDTAS"/>
    <property type="match status" value="1"/>
</dbReference>
<organism evidence="6">
    <name type="scientific">Methanobacterium veterum</name>
    <dbReference type="NCBI Taxonomy" id="408577"/>
    <lineage>
        <taxon>Archaea</taxon>
        <taxon>Methanobacteriati</taxon>
        <taxon>Methanobacteriota</taxon>
        <taxon>Methanomada group</taxon>
        <taxon>Methanobacteria</taxon>
        <taxon>Methanobacteriales</taxon>
        <taxon>Methanobacteriaceae</taxon>
        <taxon>Methanobacterium</taxon>
    </lineage>
</organism>
<feature type="transmembrane region" description="Helical" evidence="1">
    <location>
        <begin position="109"/>
        <end position="129"/>
    </location>
</feature>
<keyword evidence="1" id="KW-0472">Membrane</keyword>
<keyword evidence="1" id="KW-0812">Transmembrane</keyword>
<name>A0A9E5A450_9EURY</name>
<evidence type="ECO:0000313" key="5">
    <source>
        <dbReference type="EMBL" id="MCZ3364484.1"/>
    </source>
</evidence>
<dbReference type="CDD" id="cd00130">
    <property type="entry name" value="PAS"/>
    <property type="match status" value="1"/>
</dbReference>
<dbReference type="InterPro" id="IPR005467">
    <property type="entry name" value="His_kinase_dom"/>
</dbReference>
<evidence type="ECO:0000259" key="2">
    <source>
        <dbReference type="PROSITE" id="PS50109"/>
    </source>
</evidence>
<feature type="transmembrane region" description="Helical" evidence="1">
    <location>
        <begin position="141"/>
        <end position="163"/>
    </location>
</feature>
<dbReference type="EMBL" id="JAPVES010000030">
    <property type="protein sequence ID" value="MCZ3372236.1"/>
    <property type="molecule type" value="Genomic_DNA"/>
</dbReference>
<evidence type="ECO:0000259" key="3">
    <source>
        <dbReference type="PROSITE" id="PS50112"/>
    </source>
</evidence>
<dbReference type="Pfam" id="PF02518">
    <property type="entry name" value="HATPase_c"/>
    <property type="match status" value="1"/>
</dbReference>
<dbReference type="InterPro" id="IPR003594">
    <property type="entry name" value="HATPase_dom"/>
</dbReference>
<dbReference type="RefSeq" id="WP_084689162.1">
    <property type="nucleotide sequence ID" value="NZ_JAPVER010000018.1"/>
</dbReference>
<dbReference type="AlphaFoldDB" id="A0A9E5A450"/>
<comment type="caution">
    <text evidence="6">The sequence shown here is derived from an EMBL/GenBank/DDBJ whole genome shotgun (WGS) entry which is preliminary data.</text>
</comment>
<dbReference type="NCBIfam" id="TIGR00229">
    <property type="entry name" value="sensory_box"/>
    <property type="match status" value="1"/>
</dbReference>
<dbReference type="PROSITE" id="PS50113">
    <property type="entry name" value="PAC"/>
    <property type="match status" value="1"/>
</dbReference>
<dbReference type="InterPro" id="IPR000700">
    <property type="entry name" value="PAS-assoc_C"/>
</dbReference>
<dbReference type="PROSITE" id="PS50112">
    <property type="entry name" value="PAS"/>
    <property type="match status" value="1"/>
</dbReference>
<dbReference type="Pfam" id="PF08447">
    <property type="entry name" value="PAS_3"/>
    <property type="match status" value="1"/>
</dbReference>
<accession>A0A9E5A450</accession>
<feature type="transmembrane region" description="Helical" evidence="1">
    <location>
        <begin position="12"/>
        <end position="32"/>
    </location>
</feature>
<dbReference type="SUPFAM" id="SSF55874">
    <property type="entry name" value="ATPase domain of HSP90 chaperone/DNA topoisomerase II/histidine kinase"/>
    <property type="match status" value="1"/>
</dbReference>
<feature type="transmembrane region" description="Helical" evidence="1">
    <location>
        <begin position="208"/>
        <end position="235"/>
    </location>
</feature>
<dbReference type="Proteomes" id="UP001074446">
    <property type="component" value="Unassembled WGS sequence"/>
</dbReference>
<feature type="transmembrane region" description="Helical" evidence="1">
    <location>
        <begin position="44"/>
        <end position="62"/>
    </location>
</feature>
<dbReference type="InterPro" id="IPR013655">
    <property type="entry name" value="PAS_fold_3"/>
</dbReference>
<dbReference type="InterPro" id="IPR035965">
    <property type="entry name" value="PAS-like_dom_sf"/>
</dbReference>
<feature type="transmembrane region" description="Helical" evidence="1">
    <location>
        <begin position="74"/>
        <end position="97"/>
    </location>
</feature>
<dbReference type="Gene3D" id="3.30.450.20">
    <property type="entry name" value="PAS domain"/>
    <property type="match status" value="1"/>
</dbReference>
<dbReference type="PANTHER" id="PTHR43065">
    <property type="entry name" value="SENSOR HISTIDINE KINASE"/>
    <property type="match status" value="1"/>
</dbReference>
<evidence type="ECO:0000313" key="7">
    <source>
        <dbReference type="Proteomes" id="UP001068021"/>
    </source>
</evidence>
<reference evidence="6" key="1">
    <citation type="submission" date="2022-12" db="EMBL/GenBank/DDBJ databases">
        <title>Reclassification of two methanogenic archaea species isolated from the Kolyma lowland permafrost.</title>
        <authorList>
            <person name="Trubitsyn V.E."/>
            <person name="Rivkina E.M."/>
            <person name="Shcherbakova V.A."/>
        </authorList>
    </citation>
    <scope>NUCLEOTIDE SEQUENCE</scope>
    <source>
        <strain evidence="5">M2</strain>
        <strain evidence="6">MK4</strain>
    </source>
</reference>
<dbReference type="PROSITE" id="PS50109">
    <property type="entry name" value="HIS_KIN"/>
    <property type="match status" value="1"/>
</dbReference>
<feature type="domain" description="PAC" evidence="4">
    <location>
        <begin position="423"/>
        <end position="475"/>
    </location>
</feature>
<feature type="transmembrane region" description="Helical" evidence="1">
    <location>
        <begin position="281"/>
        <end position="299"/>
    </location>
</feature>
<dbReference type="SMART" id="SM00091">
    <property type="entry name" value="PAS"/>
    <property type="match status" value="1"/>
</dbReference>
<dbReference type="SMART" id="SM00086">
    <property type="entry name" value="PAC"/>
    <property type="match status" value="1"/>
</dbReference>
<proteinExistence type="predicted"/>
<keyword evidence="1" id="KW-1133">Transmembrane helix</keyword>
<dbReference type="InterPro" id="IPR001610">
    <property type="entry name" value="PAC"/>
</dbReference>
<feature type="transmembrane region" description="Helical" evidence="1">
    <location>
        <begin position="311"/>
        <end position="328"/>
    </location>
</feature>
<evidence type="ECO:0000259" key="4">
    <source>
        <dbReference type="PROSITE" id="PS50113"/>
    </source>
</evidence>
<dbReference type="SMART" id="SM00387">
    <property type="entry name" value="HATPase_c"/>
    <property type="match status" value="1"/>
</dbReference>
<feature type="domain" description="Histidine kinase" evidence="2">
    <location>
        <begin position="628"/>
        <end position="706"/>
    </location>
</feature>